<evidence type="ECO:0000256" key="8">
    <source>
        <dbReference type="ARBA" id="ARBA00023136"/>
    </source>
</evidence>
<dbReference type="Proteomes" id="UP000177025">
    <property type="component" value="Unassembled WGS sequence"/>
</dbReference>
<feature type="transmembrane region" description="Helical" evidence="16">
    <location>
        <begin position="100"/>
        <end position="120"/>
    </location>
</feature>
<evidence type="ECO:0000256" key="14">
    <source>
        <dbReference type="ARBA" id="ARBA00044770"/>
    </source>
</evidence>
<evidence type="ECO:0000256" key="5">
    <source>
        <dbReference type="ARBA" id="ARBA00022960"/>
    </source>
</evidence>
<keyword evidence="4 16" id="KW-0812">Transmembrane</keyword>
<dbReference type="PANTHER" id="PTHR30474:SF2">
    <property type="entry name" value="PEPTIDOGLYCAN GLYCOSYLTRANSFERASE FTSW-RELATED"/>
    <property type="match status" value="1"/>
</dbReference>
<dbReference type="InterPro" id="IPR001182">
    <property type="entry name" value="FtsW/RodA"/>
</dbReference>
<comment type="similarity">
    <text evidence="11">Belongs to the SEDS family. FtsW subfamily.</text>
</comment>
<evidence type="ECO:0000256" key="15">
    <source>
        <dbReference type="ARBA" id="ARBA00049902"/>
    </source>
</evidence>
<name>A0A1F4U8N1_UNCW3</name>
<dbReference type="PANTHER" id="PTHR30474">
    <property type="entry name" value="CELL CYCLE PROTEIN"/>
    <property type="match status" value="1"/>
</dbReference>
<evidence type="ECO:0000313" key="18">
    <source>
        <dbReference type="Proteomes" id="UP000177025"/>
    </source>
</evidence>
<gene>
    <name evidence="17" type="ORF">A2Y85_00720</name>
</gene>
<evidence type="ECO:0000256" key="1">
    <source>
        <dbReference type="ARBA" id="ARBA00004141"/>
    </source>
</evidence>
<dbReference type="GO" id="GO:0008360">
    <property type="term" value="P:regulation of cell shape"/>
    <property type="evidence" value="ECO:0007669"/>
    <property type="project" value="UniProtKB-KW"/>
</dbReference>
<keyword evidence="7 16" id="KW-1133">Transmembrane helix</keyword>
<feature type="transmembrane region" description="Helical" evidence="16">
    <location>
        <begin position="180"/>
        <end position="199"/>
    </location>
</feature>
<evidence type="ECO:0000256" key="10">
    <source>
        <dbReference type="ARBA" id="ARBA00033270"/>
    </source>
</evidence>
<organism evidence="17 18">
    <name type="scientific">candidate division WOR-3 bacterium RBG_13_43_14</name>
    <dbReference type="NCBI Taxonomy" id="1802590"/>
    <lineage>
        <taxon>Bacteria</taxon>
        <taxon>Bacteria division WOR-3</taxon>
    </lineage>
</organism>
<accession>A0A1F4U8N1</accession>
<dbReference type="GO" id="GO:0009252">
    <property type="term" value="P:peptidoglycan biosynthetic process"/>
    <property type="evidence" value="ECO:0007669"/>
    <property type="project" value="UniProtKB-KW"/>
</dbReference>
<evidence type="ECO:0000256" key="11">
    <source>
        <dbReference type="ARBA" id="ARBA00038053"/>
    </source>
</evidence>
<feature type="transmembrane region" description="Helical" evidence="16">
    <location>
        <begin position="140"/>
        <end position="173"/>
    </location>
</feature>
<evidence type="ECO:0000256" key="2">
    <source>
        <dbReference type="ARBA" id="ARBA00022676"/>
    </source>
</evidence>
<evidence type="ECO:0000256" key="9">
    <source>
        <dbReference type="ARBA" id="ARBA00032370"/>
    </source>
</evidence>
<feature type="transmembrane region" description="Helical" evidence="16">
    <location>
        <begin position="260"/>
        <end position="281"/>
    </location>
</feature>
<evidence type="ECO:0000256" key="6">
    <source>
        <dbReference type="ARBA" id="ARBA00022984"/>
    </source>
</evidence>
<feature type="transmembrane region" description="Helical" evidence="16">
    <location>
        <begin position="45"/>
        <end position="63"/>
    </location>
</feature>
<evidence type="ECO:0000256" key="12">
    <source>
        <dbReference type="ARBA" id="ARBA00041185"/>
    </source>
</evidence>
<dbReference type="EC" id="2.4.99.28" evidence="14"/>
<dbReference type="AlphaFoldDB" id="A0A1F4U8N1"/>
<dbReference type="GO" id="GO:0015648">
    <property type="term" value="F:lipid-linked peptidoglycan transporter activity"/>
    <property type="evidence" value="ECO:0007669"/>
    <property type="project" value="TreeGrafter"/>
</dbReference>
<keyword evidence="6" id="KW-0573">Peptidoglycan synthesis</keyword>
<dbReference type="GO" id="GO:0032153">
    <property type="term" value="C:cell division site"/>
    <property type="evidence" value="ECO:0007669"/>
    <property type="project" value="TreeGrafter"/>
</dbReference>
<evidence type="ECO:0000313" key="17">
    <source>
        <dbReference type="EMBL" id="OGC41272.1"/>
    </source>
</evidence>
<evidence type="ECO:0000256" key="3">
    <source>
        <dbReference type="ARBA" id="ARBA00022679"/>
    </source>
</evidence>
<keyword evidence="5" id="KW-0133">Cell shape</keyword>
<evidence type="ECO:0000256" key="13">
    <source>
        <dbReference type="ARBA" id="ARBA00041418"/>
    </source>
</evidence>
<comment type="catalytic activity">
    <reaction evidence="15">
        <text>[GlcNAc-(1-&gt;4)-Mur2Ac(oyl-L-Ala-gamma-D-Glu-L-Lys-D-Ala-D-Ala)](n)-di-trans,octa-cis-undecaprenyl diphosphate + beta-D-GlcNAc-(1-&gt;4)-Mur2Ac(oyl-L-Ala-gamma-D-Glu-L-Lys-D-Ala-D-Ala)-di-trans,octa-cis-undecaprenyl diphosphate = [GlcNAc-(1-&gt;4)-Mur2Ac(oyl-L-Ala-gamma-D-Glu-L-Lys-D-Ala-D-Ala)](n+1)-di-trans,octa-cis-undecaprenyl diphosphate + di-trans,octa-cis-undecaprenyl diphosphate + H(+)</text>
        <dbReference type="Rhea" id="RHEA:23708"/>
        <dbReference type="Rhea" id="RHEA-COMP:9602"/>
        <dbReference type="Rhea" id="RHEA-COMP:9603"/>
        <dbReference type="ChEBI" id="CHEBI:15378"/>
        <dbReference type="ChEBI" id="CHEBI:58405"/>
        <dbReference type="ChEBI" id="CHEBI:60033"/>
        <dbReference type="ChEBI" id="CHEBI:78435"/>
        <dbReference type="EC" id="2.4.99.28"/>
    </reaction>
</comment>
<keyword evidence="2" id="KW-0328">Glycosyltransferase</keyword>
<evidence type="ECO:0000256" key="7">
    <source>
        <dbReference type="ARBA" id="ARBA00022989"/>
    </source>
</evidence>
<protein>
    <recommendedName>
        <fullName evidence="12">Probable peptidoglycan glycosyltransferase FtsW</fullName>
        <ecNumber evidence="14">2.4.99.28</ecNumber>
    </recommendedName>
    <alternativeName>
        <fullName evidence="13">Cell division protein FtsW</fullName>
    </alternativeName>
    <alternativeName>
        <fullName evidence="10">Cell wall polymerase</fullName>
    </alternativeName>
    <alternativeName>
        <fullName evidence="9">Peptidoglycan polymerase</fullName>
    </alternativeName>
</protein>
<comment type="caution">
    <text evidence="17">The sequence shown here is derived from an EMBL/GenBank/DDBJ whole genome shotgun (WGS) entry which is preliminary data.</text>
</comment>
<evidence type="ECO:0000256" key="4">
    <source>
        <dbReference type="ARBA" id="ARBA00022692"/>
    </source>
</evidence>
<sequence>MKPDRVLGICLLVLIILGLVFVYSSSYYRAMKRGETSTFYLFAHAKRLGIALIFFIIGYMLPYDRIRKLILPVFLLLVIALFATLIAGRMQFGARRSVTIISTFGLQVSEFIRIWIIFFLANFFDAHPQTANSAKGTLTTIAICLFLIALVAVQPSISMAVISLAVLISMLILGSTKMKVLFPTVIVSVAIIVLLIVLFPHARHRITSFISNPTYQVKQSLIAIGSGGLFGKGPGAGLQKFMFLPRIHNDFIFAHIAEEFGFIGTLVLFVLYGAIFLRSLSIAAAVNDDYSKLIVMGLNASIFIIFLIHVGVSIGLLPPTGVPLPFISFGGWSMAANLFAIGIILQISRKREYA</sequence>
<dbReference type="GO" id="GO:0051301">
    <property type="term" value="P:cell division"/>
    <property type="evidence" value="ECO:0007669"/>
    <property type="project" value="InterPro"/>
</dbReference>
<feature type="transmembrane region" description="Helical" evidence="16">
    <location>
        <begin position="6"/>
        <end position="24"/>
    </location>
</feature>
<reference evidence="17 18" key="1">
    <citation type="journal article" date="2016" name="Nat. Commun.">
        <title>Thousands of microbial genomes shed light on interconnected biogeochemical processes in an aquifer system.</title>
        <authorList>
            <person name="Anantharaman K."/>
            <person name="Brown C.T."/>
            <person name="Hug L.A."/>
            <person name="Sharon I."/>
            <person name="Castelle C.J."/>
            <person name="Probst A.J."/>
            <person name="Thomas B.C."/>
            <person name="Singh A."/>
            <person name="Wilkins M.J."/>
            <person name="Karaoz U."/>
            <person name="Brodie E.L."/>
            <person name="Williams K.H."/>
            <person name="Hubbard S.S."/>
            <person name="Banfield J.F."/>
        </authorList>
    </citation>
    <scope>NUCLEOTIDE SEQUENCE [LARGE SCALE GENOMIC DNA]</scope>
</reference>
<feature type="transmembrane region" description="Helical" evidence="16">
    <location>
        <begin position="323"/>
        <end position="345"/>
    </location>
</feature>
<keyword evidence="8 16" id="KW-0472">Membrane</keyword>
<dbReference type="Pfam" id="PF01098">
    <property type="entry name" value="FTSW_RODA_SPOVE"/>
    <property type="match status" value="1"/>
</dbReference>
<proteinExistence type="inferred from homology"/>
<feature type="transmembrane region" description="Helical" evidence="16">
    <location>
        <begin position="293"/>
        <end position="317"/>
    </location>
</feature>
<dbReference type="GO" id="GO:0005886">
    <property type="term" value="C:plasma membrane"/>
    <property type="evidence" value="ECO:0007669"/>
    <property type="project" value="TreeGrafter"/>
</dbReference>
<dbReference type="GO" id="GO:0008955">
    <property type="term" value="F:peptidoglycan glycosyltransferase activity"/>
    <property type="evidence" value="ECO:0007669"/>
    <property type="project" value="UniProtKB-EC"/>
</dbReference>
<feature type="transmembrane region" description="Helical" evidence="16">
    <location>
        <begin position="69"/>
        <end position="88"/>
    </location>
</feature>
<dbReference type="EMBL" id="MEUM01000114">
    <property type="protein sequence ID" value="OGC41272.1"/>
    <property type="molecule type" value="Genomic_DNA"/>
</dbReference>
<comment type="subcellular location">
    <subcellularLocation>
        <location evidence="1">Membrane</location>
        <topology evidence="1">Multi-pass membrane protein</topology>
    </subcellularLocation>
</comment>
<evidence type="ECO:0000256" key="16">
    <source>
        <dbReference type="SAM" id="Phobius"/>
    </source>
</evidence>
<keyword evidence="3" id="KW-0808">Transferase</keyword>